<evidence type="ECO:0000313" key="3">
    <source>
        <dbReference type="Proteomes" id="UP000591131"/>
    </source>
</evidence>
<dbReference type="SUPFAM" id="SSF53098">
    <property type="entry name" value="Ribonuclease H-like"/>
    <property type="match status" value="1"/>
</dbReference>
<organism evidence="2 3">
    <name type="scientific">Perkinsus chesapeaki</name>
    <name type="common">Clam parasite</name>
    <name type="synonym">Perkinsus andrewsi</name>
    <dbReference type="NCBI Taxonomy" id="330153"/>
    <lineage>
        <taxon>Eukaryota</taxon>
        <taxon>Sar</taxon>
        <taxon>Alveolata</taxon>
        <taxon>Perkinsozoa</taxon>
        <taxon>Perkinsea</taxon>
        <taxon>Perkinsida</taxon>
        <taxon>Perkinsidae</taxon>
        <taxon>Perkinsus</taxon>
    </lineage>
</organism>
<gene>
    <name evidence="2" type="ORF">FOL47_006411</name>
</gene>
<accession>A0A7J6LRX6</accession>
<feature type="non-terminal residue" evidence="2">
    <location>
        <position position="1"/>
    </location>
</feature>
<proteinExistence type="predicted"/>
<sequence length="448" mass="50345">KWFLDECTKLDAMLGRMLLNASRSTPAELMAKAAAAVARPTWWEARLRVAKYWLHRSTADQPGWLTKLVKKWGARSPMAHKEHFVKSDWDPPEGLKINVDKDYGWTLEPDRNLIIFSDGSLVDDRRRNIQAGTGLVRVGSEVNRQREWLAEYRAYKITQPANICQAELLGILQSLIWAEQREESRISIFLDSRAAILAVKGERETELIRRIRRLIDNIAAKGRAIEINWTKGHGGNPPNEAADWAANYGRRGGPGSVKVDYIPTPVAYTAREINIAAETELEQRWERKGKGLACNRIGLSMGPKQMAAIMRNSLRLKTADRKKLWELITYHGNVRGYKGRSKQYTGQSTGCRYCNAEKETIAHWLWCEAPKMRMLRGKCFRSGSPAHAGKGSSPTVNALRLVREAVCGGGIKLRQLTKFLRAVVPDWSSGGDQAVHDSRNGTSTSGLN</sequence>
<reference evidence="2 3" key="1">
    <citation type="submission" date="2020-04" db="EMBL/GenBank/DDBJ databases">
        <title>Perkinsus chesapeaki whole genome sequence.</title>
        <authorList>
            <person name="Bogema D.R."/>
        </authorList>
    </citation>
    <scope>NUCLEOTIDE SEQUENCE [LARGE SCALE GENOMIC DNA]</scope>
    <source>
        <strain evidence="2">ATCC PRA-425</strain>
    </source>
</reference>
<dbReference type="EMBL" id="JAAPAO010000358">
    <property type="protein sequence ID" value="KAF4662048.1"/>
    <property type="molecule type" value="Genomic_DNA"/>
</dbReference>
<evidence type="ECO:0000259" key="1">
    <source>
        <dbReference type="PROSITE" id="PS50879"/>
    </source>
</evidence>
<dbReference type="InterPro" id="IPR012337">
    <property type="entry name" value="RNaseH-like_sf"/>
</dbReference>
<dbReference type="GO" id="GO:0003676">
    <property type="term" value="F:nucleic acid binding"/>
    <property type="evidence" value="ECO:0007669"/>
    <property type="project" value="InterPro"/>
</dbReference>
<dbReference type="InterPro" id="IPR036397">
    <property type="entry name" value="RNaseH_sf"/>
</dbReference>
<feature type="domain" description="RNase H type-1" evidence="1">
    <location>
        <begin position="109"/>
        <end position="251"/>
    </location>
</feature>
<dbReference type="Gene3D" id="3.30.420.10">
    <property type="entry name" value="Ribonuclease H-like superfamily/Ribonuclease H"/>
    <property type="match status" value="1"/>
</dbReference>
<comment type="caution">
    <text evidence="2">The sequence shown here is derived from an EMBL/GenBank/DDBJ whole genome shotgun (WGS) entry which is preliminary data.</text>
</comment>
<dbReference type="InterPro" id="IPR002156">
    <property type="entry name" value="RNaseH_domain"/>
</dbReference>
<dbReference type="Pfam" id="PF00075">
    <property type="entry name" value="RNase_H"/>
    <property type="match status" value="1"/>
</dbReference>
<name>A0A7J6LRX6_PERCH</name>
<keyword evidence="3" id="KW-1185">Reference proteome</keyword>
<dbReference type="CDD" id="cd09276">
    <property type="entry name" value="Rnase_HI_RT_non_LTR"/>
    <property type="match status" value="1"/>
</dbReference>
<dbReference type="Proteomes" id="UP000591131">
    <property type="component" value="Unassembled WGS sequence"/>
</dbReference>
<dbReference type="AlphaFoldDB" id="A0A7J6LRX6"/>
<dbReference type="GO" id="GO:0004523">
    <property type="term" value="F:RNA-DNA hybrid ribonuclease activity"/>
    <property type="evidence" value="ECO:0007669"/>
    <property type="project" value="InterPro"/>
</dbReference>
<dbReference type="OrthoDB" id="6378051at2759"/>
<protein>
    <recommendedName>
        <fullName evidence="1">RNase H type-1 domain-containing protein</fullName>
    </recommendedName>
</protein>
<evidence type="ECO:0000313" key="2">
    <source>
        <dbReference type="EMBL" id="KAF4662048.1"/>
    </source>
</evidence>
<dbReference type="PROSITE" id="PS50879">
    <property type="entry name" value="RNASE_H_1"/>
    <property type="match status" value="1"/>
</dbReference>